<dbReference type="Proteomes" id="UP000663069">
    <property type="component" value="Chromosome"/>
</dbReference>
<evidence type="ECO:0008006" key="6">
    <source>
        <dbReference type="Google" id="ProtNLM"/>
    </source>
</evidence>
<accession>A0ABX6UYX9</accession>
<reference evidence="4 5" key="1">
    <citation type="submission" date="2020-10" db="EMBL/GenBank/DDBJ databases">
        <title>Genome Sequencing of Rodentibacter spp. strain DSM111151.</title>
        <authorList>
            <person name="Benga L."/>
            <person name="Lautwein T."/>
        </authorList>
    </citation>
    <scope>NUCLEOTIDE SEQUENCE [LARGE SCALE GENOMIC DNA]</scope>
    <source>
        <strain evidence="4 5">DSM 111151</strain>
    </source>
</reference>
<dbReference type="EMBL" id="CP063056">
    <property type="protein sequence ID" value="QPB43330.1"/>
    <property type="molecule type" value="Genomic_DNA"/>
</dbReference>
<keyword evidence="5" id="KW-1185">Reference proteome</keyword>
<dbReference type="Gene3D" id="1.20.5.1070">
    <property type="entry name" value="Head and neck region of the ectodomain of NDV fusion glycoprotein"/>
    <property type="match status" value="1"/>
</dbReference>
<protein>
    <recommendedName>
        <fullName evidence="6">Transferrin-binding protein B C-lobe/N-lobe beta barrel domain-containing protein</fullName>
    </recommendedName>
</protein>
<feature type="chain" id="PRO_5045815790" description="Transferrin-binding protein B C-lobe/N-lobe beta barrel domain-containing protein" evidence="3">
    <location>
        <begin position="23"/>
        <end position="539"/>
    </location>
</feature>
<keyword evidence="3" id="KW-0732">Signal</keyword>
<feature type="compositionally biased region" description="Low complexity" evidence="2">
    <location>
        <begin position="162"/>
        <end position="180"/>
    </location>
</feature>
<keyword evidence="1" id="KW-0175">Coiled coil</keyword>
<evidence type="ECO:0000256" key="3">
    <source>
        <dbReference type="SAM" id="SignalP"/>
    </source>
</evidence>
<feature type="signal peptide" evidence="3">
    <location>
        <begin position="1"/>
        <end position="22"/>
    </location>
</feature>
<feature type="compositionally biased region" description="Polar residues" evidence="2">
    <location>
        <begin position="187"/>
        <end position="208"/>
    </location>
</feature>
<dbReference type="RefSeq" id="WP_194812901.1">
    <property type="nucleotide sequence ID" value="NZ_CP063056.1"/>
</dbReference>
<proteinExistence type="predicted"/>
<name>A0ABX6UYX9_9PAST</name>
<gene>
    <name evidence="4" type="ORF">IHV77_04365</name>
</gene>
<organism evidence="4 5">
    <name type="scientific">Rodentibacter haemolyticus</name>
    <dbReference type="NCBI Taxonomy" id="2778911"/>
    <lineage>
        <taxon>Bacteria</taxon>
        <taxon>Pseudomonadati</taxon>
        <taxon>Pseudomonadota</taxon>
        <taxon>Gammaproteobacteria</taxon>
        <taxon>Pasteurellales</taxon>
        <taxon>Pasteurellaceae</taxon>
        <taxon>Rodentibacter</taxon>
    </lineage>
</organism>
<dbReference type="Gene3D" id="2.40.160.90">
    <property type="match status" value="1"/>
</dbReference>
<feature type="region of interest" description="Disordered" evidence="2">
    <location>
        <begin position="151"/>
        <end position="214"/>
    </location>
</feature>
<evidence type="ECO:0000256" key="2">
    <source>
        <dbReference type="SAM" id="MobiDB-lite"/>
    </source>
</evidence>
<evidence type="ECO:0000313" key="5">
    <source>
        <dbReference type="Proteomes" id="UP000663069"/>
    </source>
</evidence>
<dbReference type="PROSITE" id="PS51257">
    <property type="entry name" value="PROKAR_LIPOPROTEIN"/>
    <property type="match status" value="1"/>
</dbReference>
<feature type="coiled-coil region" evidence="1">
    <location>
        <begin position="42"/>
        <end position="132"/>
    </location>
</feature>
<evidence type="ECO:0000256" key="1">
    <source>
        <dbReference type="SAM" id="Coils"/>
    </source>
</evidence>
<sequence>MNSTLKKTALATLVALSITACSSGSHNNHRNESNAIERVSAIDYSKQNLQQLEKSVTAAKNTVANSKTKVTNIEKEITNINVRIKKINEEIAALEKSEKKDAKALQDKRNELNNATKALQQQNQLLVIANQNLTQANINLTNVEKLVVEKKAAQAKQPEQSNNQSKPEQPKQPEQSNNQSKPEQPKQEQSNNQTKPTEPSKSENSTSPELVPTGWRKLGHEFTGSTRNLDFFENIELRSSAEFPDNYPIGLPKGDVLLRNGVNKGILNDLDFEKLAKEDKQNPNLLGWHQGTIENENLDGVLIKKTDGWDKILEAEYIDKFNYLFKNTPYTTYGAFFTNQYDQRLFLIKNGDEISTLTEYSDELGNKIGQFRLNEKGELTSRIDFIDEVKGSATYKGEILASHSDRVLNQPGDGYSTYGGEHMEYSLPYKDGEITINAHFGDRDVNSFTSVYLNSKTIGEHYLDKSPMIFYKGAEDIRFENRISDDGFISTKPTVSVSGVFLGPKANEAAGTIRAYVPDGLSTGRSYDGVFSAEKQPKK</sequence>
<evidence type="ECO:0000313" key="4">
    <source>
        <dbReference type="EMBL" id="QPB43330.1"/>
    </source>
</evidence>